<dbReference type="SUPFAM" id="SSF53448">
    <property type="entry name" value="Nucleotide-diphospho-sugar transferases"/>
    <property type="match status" value="1"/>
</dbReference>
<dbReference type="eggNOG" id="COG0438">
    <property type="taxonomic scope" value="Bacteria"/>
</dbReference>
<dbReference type="Gene3D" id="3.40.50.2000">
    <property type="entry name" value="Glycogen Phosphorylase B"/>
    <property type="match status" value="2"/>
</dbReference>
<accession>X7F2I9</accession>
<dbReference type="InterPro" id="IPR050834">
    <property type="entry name" value="Glycosyltransf_2"/>
</dbReference>
<dbReference type="Proteomes" id="UP000023430">
    <property type="component" value="Unassembled WGS sequence"/>
</dbReference>
<protein>
    <recommendedName>
        <fullName evidence="4">Glycosyltransferase 2-like domain-containing protein</fullName>
    </recommendedName>
</protein>
<dbReference type="InterPro" id="IPR029044">
    <property type="entry name" value="Nucleotide-diphossugar_trans"/>
</dbReference>
<dbReference type="GO" id="GO:0016757">
    <property type="term" value="F:glycosyltransferase activity"/>
    <property type="evidence" value="ECO:0007669"/>
    <property type="project" value="UniProtKB-KW"/>
</dbReference>
<dbReference type="Pfam" id="PF00535">
    <property type="entry name" value="Glycos_transf_2"/>
    <property type="match status" value="1"/>
</dbReference>
<dbReference type="OrthoDB" id="7527830at2"/>
<dbReference type="CDD" id="cd00761">
    <property type="entry name" value="Glyco_tranf_GTA_type"/>
    <property type="match status" value="1"/>
</dbReference>
<dbReference type="AlphaFoldDB" id="X7F2I9"/>
<dbReference type="STRING" id="1449351.RISW2_17145"/>
<evidence type="ECO:0000259" key="4">
    <source>
        <dbReference type="Pfam" id="PF00535"/>
    </source>
</evidence>
<keyword evidence="6" id="KW-1185">Reference proteome</keyword>
<comment type="similarity">
    <text evidence="1">Belongs to the glycosyltransferase 2 family.</text>
</comment>
<dbReference type="PANTHER" id="PTHR43685:SF5">
    <property type="entry name" value="GLYCOSYLTRANSFERASE EPSE-RELATED"/>
    <property type="match status" value="1"/>
</dbReference>
<reference evidence="5 6" key="1">
    <citation type="submission" date="2014-01" db="EMBL/GenBank/DDBJ databases">
        <title>Roseivivax isoporae LMG 25204 Genome Sequencing.</title>
        <authorList>
            <person name="Lai Q."/>
            <person name="Li G."/>
            <person name="Shao Z."/>
        </authorList>
    </citation>
    <scope>NUCLEOTIDE SEQUENCE [LARGE SCALE GENOMIC DNA]</scope>
    <source>
        <strain evidence="5 6">LMG 25204</strain>
    </source>
</reference>
<evidence type="ECO:0000313" key="6">
    <source>
        <dbReference type="Proteomes" id="UP000023430"/>
    </source>
</evidence>
<evidence type="ECO:0000256" key="3">
    <source>
        <dbReference type="ARBA" id="ARBA00022679"/>
    </source>
</evidence>
<gene>
    <name evidence="5" type="ORF">RISW2_17145</name>
</gene>
<dbReference type="EMBL" id="JAME01000045">
    <property type="protein sequence ID" value="ETX26990.1"/>
    <property type="molecule type" value="Genomic_DNA"/>
</dbReference>
<organism evidence="5 6">
    <name type="scientific">Roseivivax isoporae LMG 25204</name>
    <dbReference type="NCBI Taxonomy" id="1449351"/>
    <lineage>
        <taxon>Bacteria</taxon>
        <taxon>Pseudomonadati</taxon>
        <taxon>Pseudomonadota</taxon>
        <taxon>Alphaproteobacteria</taxon>
        <taxon>Rhodobacterales</taxon>
        <taxon>Roseobacteraceae</taxon>
        <taxon>Roseivivax</taxon>
    </lineage>
</organism>
<dbReference type="PANTHER" id="PTHR43685">
    <property type="entry name" value="GLYCOSYLTRANSFERASE"/>
    <property type="match status" value="1"/>
</dbReference>
<dbReference type="RefSeq" id="WP_051492203.1">
    <property type="nucleotide sequence ID" value="NZ_JAME01000045.1"/>
</dbReference>
<name>X7F2I9_9RHOB</name>
<dbReference type="Gene3D" id="3.90.550.10">
    <property type="entry name" value="Spore Coat Polysaccharide Biosynthesis Protein SpsA, Chain A"/>
    <property type="match status" value="1"/>
</dbReference>
<dbReference type="InterPro" id="IPR001173">
    <property type="entry name" value="Glyco_trans_2-like"/>
</dbReference>
<evidence type="ECO:0000256" key="1">
    <source>
        <dbReference type="ARBA" id="ARBA00006739"/>
    </source>
</evidence>
<dbReference type="SUPFAM" id="SSF53756">
    <property type="entry name" value="UDP-Glycosyltransferase/glycogen phosphorylase"/>
    <property type="match status" value="1"/>
</dbReference>
<dbReference type="Pfam" id="PF13692">
    <property type="entry name" value="Glyco_trans_1_4"/>
    <property type="match status" value="1"/>
</dbReference>
<keyword evidence="3" id="KW-0808">Transferase</keyword>
<dbReference type="eggNOG" id="COG1215">
    <property type="taxonomic scope" value="Bacteria"/>
</dbReference>
<dbReference type="CDD" id="cd03801">
    <property type="entry name" value="GT4_PimA-like"/>
    <property type="match status" value="1"/>
</dbReference>
<evidence type="ECO:0000256" key="2">
    <source>
        <dbReference type="ARBA" id="ARBA00022676"/>
    </source>
</evidence>
<sequence length="925" mass="99257">MPDTHDDTDFDPVWYLHAHPDVARAGMDPRRHYDTIGRSEGRLGAPVLALELDHMLWRGYAEAVLGPLTRLLATGRPRERAAAGWALARWHRDQGDPAAARTAIAAFHATPDPALPLRHAGPWLLDLQLALEAGDGAAAATRLADIETRFGATAEAGLAALLAARAAGDTDAMASALGRLHPPAGLAALTLAPGDAPAFDRVVPRNPPPPAPPEGELPLVSVIVPVLNGAAHLDRALSGLTAQDWPALEILVVDDGSSDESRDIAAAHARRDPRVRPMTQGRTTGAYPARNAGLAAARGAFVTVHDADDWSHPAKIRAQVQALLDDPGRMASVSHWVRAGDDLDMTLWRIETGWVYRNVSSLMIRTELRDILGFWDRVRVNADTEYYYRIHAAFGPGAIVEVHPGVPLAFGRSRAGALTARGETDLRTHLHGLRNDYLNAARAWHARTLRPAGLHLPEHPPERPFRVPKAVALTPPDPEPEMADRDRIAASDMFDPAWYRLAHRDVLAADLDPAQHYLEHGARENRDPGPAFSTGGYRHAQGLGPDENPLLHWERTGRAAGADPLPGRSGALADRKGPRVLVFAHQVGRALFGAERSLLDMLDRFLAAGEVPVAVVPAMRNPDYLDALAARSAAIETVPQLWRFGDRAPAPATCATIARLIARHAVRKVHVNTLVLDAPLAAARAAGCESVVHVRELPENDPGLCRGLALTPDLLRTRLLNDADRFVANSGLVARWIGAAERTEIRPNAVSPALFDMPFAPGTPLRVALVSSNTVKKGVAEFVEVARRVAEAEGDVRFLLIGPPTPDLRALQPFPHNVDFADYAETPEAAIAQADVVMSLSRFSESFGRTVLEAMAAGRPVICWDRGAPPELVESGVTGFVVPADDCGTAANAVLALAAARTGLARMSDAARARAARLQARATGV</sequence>
<comment type="caution">
    <text evidence="5">The sequence shown here is derived from an EMBL/GenBank/DDBJ whole genome shotgun (WGS) entry which is preliminary data.</text>
</comment>
<evidence type="ECO:0000313" key="5">
    <source>
        <dbReference type="EMBL" id="ETX26990.1"/>
    </source>
</evidence>
<keyword evidence="2" id="KW-0328">Glycosyltransferase</keyword>
<proteinExistence type="inferred from homology"/>
<feature type="domain" description="Glycosyltransferase 2-like" evidence="4">
    <location>
        <begin position="221"/>
        <end position="346"/>
    </location>
</feature>